<accession>A0ABY1IQS0</accession>
<protein>
    <submittedName>
        <fullName evidence="2">Beta-lactamase</fullName>
    </submittedName>
</protein>
<dbReference type="PANTHER" id="PTHR43283:SF14">
    <property type="entry name" value="BLL8153 PROTEIN"/>
    <property type="match status" value="1"/>
</dbReference>
<gene>
    <name evidence="2" type="ORF">SAMN02745911_3763</name>
</gene>
<feature type="domain" description="Beta-lactamase-related" evidence="1">
    <location>
        <begin position="122"/>
        <end position="410"/>
    </location>
</feature>
<reference evidence="2 3" key="1">
    <citation type="submission" date="2016-11" db="EMBL/GenBank/DDBJ databases">
        <authorList>
            <person name="Varghese N."/>
            <person name="Submissions S."/>
        </authorList>
    </citation>
    <scope>NUCLEOTIDE SEQUENCE [LARGE SCALE GENOMIC DNA]</scope>
    <source>
        <strain evidence="2 3">DSM 21988</strain>
    </source>
</reference>
<dbReference type="EMBL" id="FQZC01000005">
    <property type="protein sequence ID" value="SHJ94145.1"/>
    <property type="molecule type" value="Genomic_DNA"/>
</dbReference>
<evidence type="ECO:0000313" key="3">
    <source>
        <dbReference type="Proteomes" id="UP000184290"/>
    </source>
</evidence>
<dbReference type="SUPFAM" id="SSF56601">
    <property type="entry name" value="beta-lactamase/transpeptidase-like"/>
    <property type="match status" value="1"/>
</dbReference>
<dbReference type="PANTHER" id="PTHR43283">
    <property type="entry name" value="BETA-LACTAMASE-RELATED"/>
    <property type="match status" value="1"/>
</dbReference>
<dbReference type="Proteomes" id="UP000184290">
    <property type="component" value="Unassembled WGS sequence"/>
</dbReference>
<proteinExistence type="predicted"/>
<comment type="caution">
    <text evidence="2">The sequence shown here is derived from an EMBL/GenBank/DDBJ whole genome shotgun (WGS) entry which is preliminary data.</text>
</comment>
<dbReference type="InterPro" id="IPR001466">
    <property type="entry name" value="Beta-lactam-related"/>
</dbReference>
<evidence type="ECO:0000313" key="2">
    <source>
        <dbReference type="EMBL" id="SHJ94145.1"/>
    </source>
</evidence>
<dbReference type="Pfam" id="PF00144">
    <property type="entry name" value="Beta-lactamase"/>
    <property type="match status" value="1"/>
</dbReference>
<organism evidence="2 3">
    <name type="scientific">Aureimonas altamirensis DSM 21988</name>
    <dbReference type="NCBI Taxonomy" id="1121026"/>
    <lineage>
        <taxon>Bacteria</taxon>
        <taxon>Pseudomonadati</taxon>
        <taxon>Pseudomonadota</taxon>
        <taxon>Alphaproteobacteria</taxon>
        <taxon>Hyphomicrobiales</taxon>
        <taxon>Aurantimonadaceae</taxon>
        <taxon>Aureimonas</taxon>
    </lineage>
</organism>
<evidence type="ECO:0000259" key="1">
    <source>
        <dbReference type="Pfam" id="PF00144"/>
    </source>
</evidence>
<dbReference type="Gene3D" id="3.40.710.10">
    <property type="entry name" value="DD-peptidase/beta-lactamase superfamily"/>
    <property type="match status" value="1"/>
</dbReference>
<name>A0ABY1IQS0_9HYPH</name>
<sequence>MNLQWVTPMPGYRYAFDRSLRRIVIAGLLTFGCLAAPAFSQERGADAADIGTVQEMYDGKLLPDRQVRTFRNIDRLFPTRIVAAGGPVRAFAPSSRSLDGLVIPSGGKNYDLYDYMSMNRVAALMVLKNGETVFEDYELGNDEKTRWMSMSIAKSITSTLVGAAIRDGSIERIDDRVDTYLPALKGTVYDGVTIRQILLMSSGVKWNERYTDPTSDRRRMLDLQIGQEPHTILQFMGSLDRLGEPGAVWTYSTGETHILGELVAAATGRPLADYLSEKIWSRAGMERDATWWLESPDGLEVGGSGLSATLRDYARFGQFILEDGTIGGERVLPEGWVRQAGAPHEIGGRMVDYGYMWWPVSQNDGFEQDGAFAAIGIFGQYIYINPRRQVVIAMWGAQSKPEGSWPVDEYDFLEAVARHLD</sequence>
<dbReference type="InterPro" id="IPR012338">
    <property type="entry name" value="Beta-lactam/transpept-like"/>
</dbReference>
<dbReference type="InterPro" id="IPR050789">
    <property type="entry name" value="Diverse_Enzym_Activities"/>
</dbReference>
<keyword evidence="3" id="KW-1185">Reference proteome</keyword>